<dbReference type="Proteomes" id="UP000636709">
    <property type="component" value="Unassembled WGS sequence"/>
</dbReference>
<sequence length="475" mass="54563">MAKTARSFRGDRPALTGIRLRCIVSFLRRHRLYDTAHELERQTGAFFDAAHFRRLLRAQRWADASSYALGFVNVGSCSHEADTLMVRILVLRVMCDLAAGRIHAIDALFERLYASLDAQPDGHHLRRILLSMRSDRARASMLYHRIRPMAVKVILNIAAKCPELKAKARLPRCTSDPAYIMSLGLGCNQKTRKSVSNTTKPRSSPAAGKMRPQSSPVFLLHLRRLDRFLRHQGLHSTAYMLEKDSLAYFDVAHLQKVVKDGQWDAAWRYVRSFSPLWEPTEGESTNQQYTDFVHSLEHNSMLHYLACRGEEGGRFARSIFWSSDGARKSPKIAQQFDLYRSMASEHARASVNWAAIKLATMEKLQELLRSRPDLECSLRMREPKRTPTPLEITPLVLGGCRRHRKKRVDRKPADELALFLLHKRSRVVLSMFFELSNFTLFFIFYFYFAIKYASVSVFLCVNIQASLQSRDNVLP</sequence>
<keyword evidence="3" id="KW-1185">Reference proteome</keyword>
<gene>
    <name evidence="2" type="ORF">HU200_066965</name>
</gene>
<dbReference type="EMBL" id="JACEFO010003225">
    <property type="protein sequence ID" value="KAF8643093.1"/>
    <property type="molecule type" value="Genomic_DNA"/>
</dbReference>
<accession>A0A835A0V6</accession>
<protein>
    <submittedName>
        <fullName evidence="2">Uncharacterized protein</fullName>
    </submittedName>
</protein>
<name>A0A835A0V6_9POAL</name>
<feature type="region of interest" description="Disordered" evidence="1">
    <location>
        <begin position="191"/>
        <end position="212"/>
    </location>
</feature>
<dbReference type="InterPro" id="IPR006594">
    <property type="entry name" value="LisH"/>
</dbReference>
<dbReference type="AlphaFoldDB" id="A0A835A0V6"/>
<comment type="caution">
    <text evidence="2">The sequence shown here is derived from an EMBL/GenBank/DDBJ whole genome shotgun (WGS) entry which is preliminary data.</text>
</comment>
<dbReference type="PANTHER" id="PTHR36478">
    <property type="entry name" value="OS04G0614237 PROTEIN-RELATED"/>
    <property type="match status" value="1"/>
</dbReference>
<dbReference type="OrthoDB" id="679204at2759"/>
<dbReference type="PROSITE" id="PS50896">
    <property type="entry name" value="LISH"/>
    <property type="match status" value="1"/>
</dbReference>
<evidence type="ECO:0000256" key="1">
    <source>
        <dbReference type="SAM" id="MobiDB-lite"/>
    </source>
</evidence>
<proteinExistence type="predicted"/>
<evidence type="ECO:0000313" key="3">
    <source>
        <dbReference type="Proteomes" id="UP000636709"/>
    </source>
</evidence>
<reference evidence="2" key="1">
    <citation type="submission" date="2020-07" db="EMBL/GenBank/DDBJ databases">
        <title>Genome sequence and genetic diversity analysis of an under-domesticated orphan crop, white fonio (Digitaria exilis).</title>
        <authorList>
            <person name="Bennetzen J.L."/>
            <person name="Chen S."/>
            <person name="Ma X."/>
            <person name="Wang X."/>
            <person name="Yssel A.E.J."/>
            <person name="Chaluvadi S.R."/>
            <person name="Johnson M."/>
            <person name="Gangashetty P."/>
            <person name="Hamidou F."/>
            <person name="Sanogo M.D."/>
            <person name="Zwaenepoel A."/>
            <person name="Wallace J."/>
            <person name="Van De Peer Y."/>
            <person name="Van Deynze A."/>
        </authorList>
    </citation>
    <scope>NUCLEOTIDE SEQUENCE</scope>
    <source>
        <tissue evidence="2">Leaves</tissue>
    </source>
</reference>
<organism evidence="2 3">
    <name type="scientific">Digitaria exilis</name>
    <dbReference type="NCBI Taxonomy" id="1010633"/>
    <lineage>
        <taxon>Eukaryota</taxon>
        <taxon>Viridiplantae</taxon>
        <taxon>Streptophyta</taxon>
        <taxon>Embryophyta</taxon>
        <taxon>Tracheophyta</taxon>
        <taxon>Spermatophyta</taxon>
        <taxon>Magnoliopsida</taxon>
        <taxon>Liliopsida</taxon>
        <taxon>Poales</taxon>
        <taxon>Poaceae</taxon>
        <taxon>PACMAD clade</taxon>
        <taxon>Panicoideae</taxon>
        <taxon>Panicodae</taxon>
        <taxon>Paniceae</taxon>
        <taxon>Anthephorinae</taxon>
        <taxon>Digitaria</taxon>
    </lineage>
</organism>
<evidence type="ECO:0000313" key="2">
    <source>
        <dbReference type="EMBL" id="KAF8643093.1"/>
    </source>
</evidence>
<dbReference type="PANTHER" id="PTHR36478:SF13">
    <property type="entry name" value="LISH DOMAIN-CONTAINING PROTEIN"/>
    <property type="match status" value="1"/>
</dbReference>